<sequence>MMTALRIAICAVIPVLITTSSFFRHSIANLIYIQTISFQSIVLYSAMHYSALHLLSILEAILATNKTATLTVRVEPNLKEALRLAAQVEHRSIANMLEVLIKDHCEKKGITLTHKNQREEIEL</sequence>
<protein>
    <recommendedName>
        <fullName evidence="3">Ribbon-helix-helix protein CopG domain-containing protein</fullName>
    </recommendedName>
</protein>
<dbReference type="InterPro" id="IPR010985">
    <property type="entry name" value="Ribbon_hlx_hlx"/>
</dbReference>
<dbReference type="SUPFAM" id="SSF47598">
    <property type="entry name" value="Ribbon-helix-helix"/>
    <property type="match status" value="1"/>
</dbReference>
<evidence type="ECO:0000313" key="1">
    <source>
        <dbReference type="EMBL" id="MFC3909678.1"/>
    </source>
</evidence>
<evidence type="ECO:0000313" key="2">
    <source>
        <dbReference type="Proteomes" id="UP001595758"/>
    </source>
</evidence>
<evidence type="ECO:0008006" key="3">
    <source>
        <dbReference type="Google" id="ProtNLM"/>
    </source>
</evidence>
<dbReference type="EMBL" id="JBHSAB010000028">
    <property type="protein sequence ID" value="MFC3909678.1"/>
    <property type="molecule type" value="Genomic_DNA"/>
</dbReference>
<comment type="caution">
    <text evidence="1">The sequence shown here is derived from an EMBL/GenBank/DDBJ whole genome shotgun (WGS) entry which is preliminary data.</text>
</comment>
<name>A0ABV8CHC5_9GAMM</name>
<dbReference type="RefSeq" id="WP_382344121.1">
    <property type="nucleotide sequence ID" value="NZ_JBHSAB010000028.1"/>
</dbReference>
<reference evidence="2" key="1">
    <citation type="journal article" date="2019" name="Int. J. Syst. Evol. Microbiol.">
        <title>The Global Catalogue of Microorganisms (GCM) 10K type strain sequencing project: providing services to taxonomists for standard genome sequencing and annotation.</title>
        <authorList>
            <consortium name="The Broad Institute Genomics Platform"/>
            <consortium name="The Broad Institute Genome Sequencing Center for Infectious Disease"/>
            <person name="Wu L."/>
            <person name="Ma J."/>
        </authorList>
    </citation>
    <scope>NUCLEOTIDE SEQUENCE [LARGE SCALE GENOMIC DNA]</scope>
    <source>
        <strain evidence="2">CCUG 59858</strain>
    </source>
</reference>
<gene>
    <name evidence="1" type="ORF">ACFORL_11410</name>
</gene>
<proteinExistence type="predicted"/>
<organism evidence="1 2">
    <name type="scientific">Legionella dresdenensis</name>
    <dbReference type="NCBI Taxonomy" id="450200"/>
    <lineage>
        <taxon>Bacteria</taxon>
        <taxon>Pseudomonadati</taxon>
        <taxon>Pseudomonadota</taxon>
        <taxon>Gammaproteobacteria</taxon>
        <taxon>Legionellales</taxon>
        <taxon>Legionellaceae</taxon>
        <taxon>Legionella</taxon>
    </lineage>
</organism>
<dbReference type="Proteomes" id="UP001595758">
    <property type="component" value="Unassembled WGS sequence"/>
</dbReference>
<keyword evidence="2" id="KW-1185">Reference proteome</keyword>
<accession>A0ABV8CHC5</accession>